<feature type="non-terminal residue" evidence="1">
    <location>
        <position position="1"/>
    </location>
</feature>
<name>A0A392VVZ0_9FABA</name>
<protein>
    <submittedName>
        <fullName evidence="1">Uncharacterized protein</fullName>
    </submittedName>
</protein>
<reference evidence="1 2" key="1">
    <citation type="journal article" date="2018" name="Front. Plant Sci.">
        <title>Red Clover (Trifolium pratense) and Zigzag Clover (T. medium) - A Picture of Genomic Similarities and Differences.</title>
        <authorList>
            <person name="Dluhosova J."/>
            <person name="Istvanek J."/>
            <person name="Nedelnik J."/>
            <person name="Repkova J."/>
        </authorList>
    </citation>
    <scope>NUCLEOTIDE SEQUENCE [LARGE SCALE GENOMIC DNA]</scope>
    <source>
        <strain evidence="2">cv. 10/8</strain>
        <tissue evidence="1">Leaf</tissue>
    </source>
</reference>
<accession>A0A392VVZ0</accession>
<organism evidence="1 2">
    <name type="scientific">Trifolium medium</name>
    <dbReference type="NCBI Taxonomy" id="97028"/>
    <lineage>
        <taxon>Eukaryota</taxon>
        <taxon>Viridiplantae</taxon>
        <taxon>Streptophyta</taxon>
        <taxon>Embryophyta</taxon>
        <taxon>Tracheophyta</taxon>
        <taxon>Spermatophyta</taxon>
        <taxon>Magnoliopsida</taxon>
        <taxon>eudicotyledons</taxon>
        <taxon>Gunneridae</taxon>
        <taxon>Pentapetalae</taxon>
        <taxon>rosids</taxon>
        <taxon>fabids</taxon>
        <taxon>Fabales</taxon>
        <taxon>Fabaceae</taxon>
        <taxon>Papilionoideae</taxon>
        <taxon>50 kb inversion clade</taxon>
        <taxon>NPAAA clade</taxon>
        <taxon>Hologalegina</taxon>
        <taxon>IRL clade</taxon>
        <taxon>Trifolieae</taxon>
        <taxon>Trifolium</taxon>
    </lineage>
</organism>
<sequence>NVESDVTASGTVKSAPDVDAFAKASETLGLVKSGSVEILGKSDANPTDDDTPVVEASTKADVNPIVEVV</sequence>
<dbReference type="Proteomes" id="UP000265520">
    <property type="component" value="Unassembled WGS sequence"/>
</dbReference>
<dbReference type="AlphaFoldDB" id="A0A392VVZ0"/>
<proteinExistence type="predicted"/>
<dbReference type="EMBL" id="LXQA011290758">
    <property type="protein sequence ID" value="MCI92097.1"/>
    <property type="molecule type" value="Genomic_DNA"/>
</dbReference>
<keyword evidence="2" id="KW-1185">Reference proteome</keyword>
<comment type="caution">
    <text evidence="1">The sequence shown here is derived from an EMBL/GenBank/DDBJ whole genome shotgun (WGS) entry which is preliminary data.</text>
</comment>
<feature type="non-terminal residue" evidence="1">
    <location>
        <position position="69"/>
    </location>
</feature>
<evidence type="ECO:0000313" key="2">
    <source>
        <dbReference type="Proteomes" id="UP000265520"/>
    </source>
</evidence>
<evidence type="ECO:0000313" key="1">
    <source>
        <dbReference type="EMBL" id="MCI92097.1"/>
    </source>
</evidence>